<organism evidence="1 2">
    <name type="scientific">Ramularia collo-cygni</name>
    <dbReference type="NCBI Taxonomy" id="112498"/>
    <lineage>
        <taxon>Eukaryota</taxon>
        <taxon>Fungi</taxon>
        <taxon>Dikarya</taxon>
        <taxon>Ascomycota</taxon>
        <taxon>Pezizomycotina</taxon>
        <taxon>Dothideomycetes</taxon>
        <taxon>Dothideomycetidae</taxon>
        <taxon>Mycosphaerellales</taxon>
        <taxon>Mycosphaerellaceae</taxon>
        <taxon>Ramularia</taxon>
    </lineage>
</organism>
<proteinExistence type="predicted"/>
<evidence type="ECO:0000313" key="1">
    <source>
        <dbReference type="EMBL" id="CZT23020.1"/>
    </source>
</evidence>
<reference evidence="1 2" key="1">
    <citation type="submission" date="2016-03" db="EMBL/GenBank/DDBJ databases">
        <authorList>
            <person name="Ploux O."/>
        </authorList>
    </citation>
    <scope>NUCLEOTIDE SEQUENCE [LARGE SCALE GENOMIC DNA]</scope>
    <source>
        <strain evidence="1 2">URUG2</strain>
    </source>
</reference>
<sequence length="341" mass="38921">MSDINRPAKNIKLSPVSDNTLPLQQTVDAHIHQTACLNSLPRELKDEIMSHLPIDLEVELRSTMLQRYHSISNTAVLVRNVEEWKDFLALFRVSSGFSRILEGALTREVQAKRVKVVLHVIDADGSTDEVTGDTWPSRIDRDNTARWVPDRWLDRFRLLQMISVHEVRDPAGGDQTSWSSADDQRAYTKPRSYQMKLLYTSVDKDDTKGVGIGHCAIKNRWLEVTPQPNNMKLGLRFADAFDAMTFKMQRLLEGAPGFPAIFNPQMLGLLHHTLVNVLARTRVSGVLGVEYRSVWYHLDYEYYFQVKEREEPTTLRLGWRGGAAARYAAEKAVASIEETKR</sequence>
<gene>
    <name evidence="1" type="ORF">RCC_08730</name>
</gene>
<dbReference type="Proteomes" id="UP000225277">
    <property type="component" value="Unassembled WGS sequence"/>
</dbReference>
<accession>A0A2D3V7Y0</accession>
<dbReference type="EMBL" id="FJUY01000015">
    <property type="protein sequence ID" value="CZT23020.1"/>
    <property type="molecule type" value="Genomic_DNA"/>
</dbReference>
<evidence type="ECO:0000313" key="2">
    <source>
        <dbReference type="Proteomes" id="UP000225277"/>
    </source>
</evidence>
<dbReference type="GeneID" id="35603812"/>
<dbReference type="RefSeq" id="XP_023629744.1">
    <property type="nucleotide sequence ID" value="XM_023773976.1"/>
</dbReference>
<protein>
    <submittedName>
        <fullName evidence="1">Uncharacterized protein</fullName>
    </submittedName>
</protein>
<keyword evidence="2" id="KW-1185">Reference proteome</keyword>
<dbReference type="AlphaFoldDB" id="A0A2D3V7Y0"/>
<name>A0A2D3V7Y0_9PEZI</name>